<sequence>MKLTPTLKAYKEPKVDRKCGVSEEKRKEAHLHLKVQIRDETGAKHGATDDVNGEDEAAAAAVKPSERAHELHSATRTQIGHRNRLVISGSRWELRMKLRGREETASTGD</sequence>
<organism evidence="1 2">
    <name type="scientific">Ancylostoma ceylanicum</name>
    <dbReference type="NCBI Taxonomy" id="53326"/>
    <lineage>
        <taxon>Eukaryota</taxon>
        <taxon>Metazoa</taxon>
        <taxon>Ecdysozoa</taxon>
        <taxon>Nematoda</taxon>
        <taxon>Chromadorea</taxon>
        <taxon>Rhabditida</taxon>
        <taxon>Rhabditina</taxon>
        <taxon>Rhabditomorpha</taxon>
        <taxon>Strongyloidea</taxon>
        <taxon>Ancylostomatidae</taxon>
        <taxon>Ancylostomatinae</taxon>
        <taxon>Ancylostoma</taxon>
    </lineage>
</organism>
<accession>A0A016UNR5</accession>
<dbReference type="AlphaFoldDB" id="A0A016UNR5"/>
<evidence type="ECO:0000313" key="2">
    <source>
        <dbReference type="Proteomes" id="UP000024635"/>
    </source>
</evidence>
<comment type="caution">
    <text evidence="1">The sequence shown here is derived from an EMBL/GenBank/DDBJ whole genome shotgun (WGS) entry which is preliminary data.</text>
</comment>
<protein>
    <submittedName>
        <fullName evidence="1">Uncharacterized protein</fullName>
    </submittedName>
</protein>
<proteinExistence type="predicted"/>
<keyword evidence="2" id="KW-1185">Reference proteome</keyword>
<gene>
    <name evidence="1" type="primary">Acey_s0034.g2817</name>
    <name evidence="1" type="ORF">Y032_0034g2817</name>
</gene>
<dbReference type="Proteomes" id="UP000024635">
    <property type="component" value="Unassembled WGS sequence"/>
</dbReference>
<evidence type="ECO:0000313" key="1">
    <source>
        <dbReference type="EMBL" id="EYC16133.1"/>
    </source>
</evidence>
<reference evidence="2" key="1">
    <citation type="journal article" date="2015" name="Nat. Genet.">
        <title>The genome and transcriptome of the zoonotic hookworm Ancylostoma ceylanicum identify infection-specific gene families.</title>
        <authorList>
            <person name="Schwarz E.M."/>
            <person name="Hu Y."/>
            <person name="Antoshechkin I."/>
            <person name="Miller M.M."/>
            <person name="Sternberg P.W."/>
            <person name="Aroian R.V."/>
        </authorList>
    </citation>
    <scope>NUCLEOTIDE SEQUENCE</scope>
    <source>
        <strain evidence="2">HY135</strain>
    </source>
</reference>
<name>A0A016UNR5_9BILA</name>
<dbReference type="EMBL" id="JARK01001370">
    <property type="protein sequence ID" value="EYC16133.1"/>
    <property type="molecule type" value="Genomic_DNA"/>
</dbReference>